<evidence type="ECO:0000256" key="1">
    <source>
        <dbReference type="ARBA" id="ARBA00004370"/>
    </source>
</evidence>
<dbReference type="FunFam" id="2.60.40.60:FF:000080">
    <property type="entry name" value="FAT atypical cadherin 1"/>
    <property type="match status" value="1"/>
</dbReference>
<feature type="domain" description="Cadherin" evidence="11">
    <location>
        <begin position="166"/>
        <end position="279"/>
    </location>
</feature>
<feature type="domain" description="Cadherin" evidence="11">
    <location>
        <begin position="83"/>
        <end position="163"/>
    </location>
</feature>
<sequence length="823" mass="91978">MAITFELVSLCVLILHSISYYCVVSSNQLHNLDSLDVFDIKSPIFSHNIRHSRHRLKRDVTTKRVEWSILEDKTNPIFTARYDVDNPASRIFTFAGSSFKNLFTVDTQGNVGVAANKKLDYENNDMRKVSLQINATSITDSTDVVILKIEIRLQNVNDEIPVFKNQPKPFYAVVPQGARQDTKVYELVAEDPDGNPVSYSLNSGAESRFIVRTTSTFSNRLNRNVVVGEVLTVGSGTFSRTDYQLVIQAVDTTDTTQAAIATVFVRVGTRNPQFYEDSYTGKITEQSAPNQVLQNQLRIQAFSFQNKTITYELFKGGVNNTDPSPYFTIDRQTGEIRTTSTLTTKDLDYDITERSQRPPKYPLTVRATEAETVLFSTAPLVIELIDNNDNRPIFEYSRYQKIIPEDFALGNSILQVKAVDQDSSTNAELVYSVDDGNFTIETVNDADQGYIGIIRVKERLDYDRIVDHMYSFTVVASDKGSPVQTGIANVRVVVTNVNDEPPEIKIDDSIVFSVREDANINYVVTFIQATDLDGDRVRFFFSPDKSTSGIFSINQESGLIRLVKPVPTNVDEYVLSITAKDDGACCGSVISLSSEAYLVVEIVGVNQHKPSFINCSDYNIASVLEHQSIGTKVITVTAIDEDRNENGRVTYSILRGQNQSPRFNINVDNGTVTTNVEFDRETAQSFTLTVKGNDQANPSLEGYCTFTVTIGDINDNAPVFDQPEYAVTITEDYQPGRSVANVRADDADIGTNAKIEYFLTSNPDNMFKIDLDAGIIYLNKSLINKRSYPLVVMAKDKGEPPLNKTVNVVIYIIKRNIRHYSHA</sequence>
<evidence type="ECO:0000256" key="7">
    <source>
        <dbReference type="ARBA" id="ARBA00023136"/>
    </source>
</evidence>
<dbReference type="EMBL" id="JAZGQO010000011">
    <property type="protein sequence ID" value="KAK6174380.1"/>
    <property type="molecule type" value="Genomic_DNA"/>
</dbReference>
<evidence type="ECO:0000256" key="6">
    <source>
        <dbReference type="ARBA" id="ARBA00022989"/>
    </source>
</evidence>
<evidence type="ECO:0000256" key="5">
    <source>
        <dbReference type="ARBA" id="ARBA00022889"/>
    </source>
</evidence>
<dbReference type="SMART" id="SM00112">
    <property type="entry name" value="CA"/>
    <property type="match status" value="6"/>
</dbReference>
<evidence type="ECO:0000256" key="3">
    <source>
        <dbReference type="ARBA" id="ARBA00022737"/>
    </source>
</evidence>
<organism evidence="12 13">
    <name type="scientific">Patella caerulea</name>
    <name type="common">Rayed Mediterranean limpet</name>
    <dbReference type="NCBI Taxonomy" id="87958"/>
    <lineage>
        <taxon>Eukaryota</taxon>
        <taxon>Metazoa</taxon>
        <taxon>Spiralia</taxon>
        <taxon>Lophotrochozoa</taxon>
        <taxon>Mollusca</taxon>
        <taxon>Gastropoda</taxon>
        <taxon>Patellogastropoda</taxon>
        <taxon>Patelloidea</taxon>
        <taxon>Patellidae</taxon>
        <taxon>Patella</taxon>
    </lineage>
</organism>
<keyword evidence="3" id="KW-0677">Repeat</keyword>
<evidence type="ECO:0000256" key="8">
    <source>
        <dbReference type="ARBA" id="ARBA00023180"/>
    </source>
</evidence>
<dbReference type="GO" id="GO:0005509">
    <property type="term" value="F:calcium ion binding"/>
    <property type="evidence" value="ECO:0007669"/>
    <property type="project" value="UniProtKB-UniRule"/>
</dbReference>
<feature type="domain" description="Cadherin" evidence="11">
    <location>
        <begin position="621"/>
        <end position="720"/>
    </location>
</feature>
<gene>
    <name evidence="12" type="ORF">SNE40_017668</name>
</gene>
<evidence type="ECO:0000313" key="13">
    <source>
        <dbReference type="Proteomes" id="UP001347796"/>
    </source>
</evidence>
<dbReference type="PANTHER" id="PTHR24026">
    <property type="entry name" value="FAT ATYPICAL CADHERIN-RELATED"/>
    <property type="match status" value="1"/>
</dbReference>
<evidence type="ECO:0000259" key="11">
    <source>
        <dbReference type="PROSITE" id="PS50268"/>
    </source>
</evidence>
<dbReference type="FunFam" id="2.60.40.60:FF:000104">
    <property type="entry name" value="cadherin-23 isoform X1"/>
    <property type="match status" value="1"/>
</dbReference>
<keyword evidence="6" id="KW-1133">Transmembrane helix</keyword>
<feature type="domain" description="Cadherin" evidence="11">
    <location>
        <begin position="721"/>
        <end position="816"/>
    </location>
</feature>
<evidence type="ECO:0000256" key="9">
    <source>
        <dbReference type="PROSITE-ProRule" id="PRU00043"/>
    </source>
</evidence>
<feature type="domain" description="Cadherin" evidence="11">
    <location>
        <begin position="395"/>
        <end position="504"/>
    </location>
</feature>
<keyword evidence="7" id="KW-0472">Membrane</keyword>
<keyword evidence="10" id="KW-0732">Signal</keyword>
<protein>
    <recommendedName>
        <fullName evidence="11">Cadherin domain-containing protein</fullName>
    </recommendedName>
</protein>
<name>A0AAN8JFG9_PATCE</name>
<dbReference type="GO" id="GO:0005886">
    <property type="term" value="C:plasma membrane"/>
    <property type="evidence" value="ECO:0007669"/>
    <property type="project" value="UniProtKB-SubCell"/>
</dbReference>
<feature type="chain" id="PRO_5042892009" description="Cadherin domain-containing protein" evidence="10">
    <location>
        <begin position="27"/>
        <end position="823"/>
    </location>
</feature>
<keyword evidence="8" id="KW-0325">Glycoprotein</keyword>
<dbReference type="AlphaFoldDB" id="A0AAN8JFG9"/>
<evidence type="ECO:0000256" key="10">
    <source>
        <dbReference type="SAM" id="SignalP"/>
    </source>
</evidence>
<dbReference type="PROSITE" id="PS00232">
    <property type="entry name" value="CADHERIN_1"/>
    <property type="match status" value="2"/>
</dbReference>
<dbReference type="CDD" id="cd11304">
    <property type="entry name" value="Cadherin_repeat"/>
    <property type="match status" value="6"/>
</dbReference>
<dbReference type="Gene3D" id="2.60.40.60">
    <property type="entry name" value="Cadherins"/>
    <property type="match status" value="7"/>
</dbReference>
<keyword evidence="4 9" id="KW-0106">Calcium</keyword>
<dbReference type="PANTHER" id="PTHR24026:SF126">
    <property type="entry name" value="PROTOCADHERIN FAT 4"/>
    <property type="match status" value="1"/>
</dbReference>
<evidence type="ECO:0000256" key="4">
    <source>
        <dbReference type="ARBA" id="ARBA00022837"/>
    </source>
</evidence>
<dbReference type="Pfam" id="PF00028">
    <property type="entry name" value="Cadherin"/>
    <property type="match status" value="4"/>
</dbReference>
<accession>A0AAN8JFG9</accession>
<dbReference type="InterPro" id="IPR002126">
    <property type="entry name" value="Cadherin-like_dom"/>
</dbReference>
<proteinExistence type="predicted"/>
<evidence type="ECO:0000313" key="12">
    <source>
        <dbReference type="EMBL" id="KAK6174380.1"/>
    </source>
</evidence>
<feature type="domain" description="Cadherin" evidence="11">
    <location>
        <begin position="275"/>
        <end position="394"/>
    </location>
</feature>
<comment type="subcellular location">
    <subcellularLocation>
        <location evidence="1">Membrane</location>
    </subcellularLocation>
</comment>
<dbReference type="PROSITE" id="PS50268">
    <property type="entry name" value="CADHERIN_2"/>
    <property type="match status" value="7"/>
</dbReference>
<dbReference type="PRINTS" id="PR00205">
    <property type="entry name" value="CADHERIN"/>
</dbReference>
<dbReference type="SUPFAM" id="SSF49313">
    <property type="entry name" value="Cadherin-like"/>
    <property type="match status" value="6"/>
</dbReference>
<dbReference type="InterPro" id="IPR020894">
    <property type="entry name" value="Cadherin_CS"/>
</dbReference>
<dbReference type="Proteomes" id="UP001347796">
    <property type="component" value="Unassembled WGS sequence"/>
</dbReference>
<keyword evidence="5" id="KW-0130">Cell adhesion</keyword>
<dbReference type="InterPro" id="IPR015919">
    <property type="entry name" value="Cadherin-like_sf"/>
</dbReference>
<feature type="domain" description="Cadherin" evidence="11">
    <location>
        <begin position="506"/>
        <end position="612"/>
    </location>
</feature>
<feature type="signal peptide" evidence="10">
    <location>
        <begin position="1"/>
        <end position="26"/>
    </location>
</feature>
<dbReference type="GO" id="GO:0007156">
    <property type="term" value="P:homophilic cell adhesion via plasma membrane adhesion molecules"/>
    <property type="evidence" value="ECO:0007669"/>
    <property type="project" value="InterPro"/>
</dbReference>
<keyword evidence="2" id="KW-0812">Transmembrane</keyword>
<evidence type="ECO:0000256" key="2">
    <source>
        <dbReference type="ARBA" id="ARBA00022692"/>
    </source>
</evidence>
<keyword evidence="13" id="KW-1185">Reference proteome</keyword>
<comment type="caution">
    <text evidence="12">The sequence shown here is derived from an EMBL/GenBank/DDBJ whole genome shotgun (WGS) entry which is preliminary data.</text>
</comment>
<dbReference type="FunFam" id="2.60.40.60:FF:000116">
    <property type="entry name" value="Dachsous cadherin-related 2"/>
    <property type="match status" value="1"/>
</dbReference>
<reference evidence="12 13" key="1">
    <citation type="submission" date="2024-01" db="EMBL/GenBank/DDBJ databases">
        <title>The genome of the rayed Mediterranean limpet Patella caerulea (Linnaeus, 1758).</title>
        <authorList>
            <person name="Anh-Thu Weber A."/>
            <person name="Halstead-Nussloch G."/>
        </authorList>
    </citation>
    <scope>NUCLEOTIDE SEQUENCE [LARGE SCALE GENOMIC DNA]</scope>
    <source>
        <strain evidence="12">AATW-2023a</strain>
        <tissue evidence="12">Whole specimen</tissue>
    </source>
</reference>